<dbReference type="EMBL" id="JAMAST010000016">
    <property type="protein sequence ID" value="MCL1632493.1"/>
    <property type="molecule type" value="Genomic_DNA"/>
</dbReference>
<keyword evidence="2" id="KW-1185">Reference proteome</keyword>
<comment type="caution">
    <text evidence="1">The sequence shown here is derived from an EMBL/GenBank/DDBJ whole genome shotgun (WGS) entry which is preliminary data.</text>
</comment>
<name>A0ABT0MCB0_9BACL</name>
<organism evidence="1 2">
    <name type="scientific">Sporolactobacillus mangiferae</name>
    <dbReference type="NCBI Taxonomy" id="2940498"/>
    <lineage>
        <taxon>Bacteria</taxon>
        <taxon>Bacillati</taxon>
        <taxon>Bacillota</taxon>
        <taxon>Bacilli</taxon>
        <taxon>Bacillales</taxon>
        <taxon>Sporolactobacillaceae</taxon>
        <taxon>Sporolactobacillus</taxon>
    </lineage>
</organism>
<evidence type="ECO:0000313" key="2">
    <source>
        <dbReference type="Proteomes" id="UP001203004"/>
    </source>
</evidence>
<gene>
    <name evidence="1" type="primary">cas8a1</name>
    <name evidence="1" type="ORF">M3N64_11245</name>
</gene>
<proteinExistence type="predicted"/>
<sequence length="584" mass="67994">MVRLRLGDWMINQGIIGLYRILKKCTALPITINHDGFLLTREHLEALPEAFFNYFIKEYSVADRESRKVDLLVSKWKYDKKTKKDLDKEIRDFLKSKIQKYFLNNEEGQTIIHLGEKILELEIYEDNGNQLIENYKQSLHAPVVNNKLTLNFVKAVIFGPYFGQPSFINVSKNKLSVSEQCDVFKKDYVDPILKEWDLNNLLETSTEKKIMDFLDDCVKVQPLFLPLRQAFKKKSVDSMKEYMKKNINKCSFFDDQLGLDKLYEAHFSPLVLGEKNGRNFVWDARKNIMPPISSLAKLVLFCSPAGASIFHGRSLFIQKEDTFKGLLNVNNIYLSGLKKDKAFDEIIFDSLTAEEKKAAHTLNNYLILEYSSDYRSKKTILNYMMLTPALAKLLKNDGEFFRFLSYRSRWPLLHAILSYEDSKYVIFDLLREKIASGYSSKEAIFGIILRHLNQKYNQEVKEGVKMDKIIEKKRVWHLYLSGVKIKNKMLLERKVNENKIRGMAYRLLNAVRSGDKNTFMDTAMRLYISSDSEMPSILLELLYEKDMDFETVANAWIAGLISNENEVRVNSEQISKGESHNEQK</sequence>
<reference evidence="1 2" key="1">
    <citation type="submission" date="2022-05" db="EMBL/GenBank/DDBJ databases">
        <title>Sporolactobacillus sp nov CPB3-1, isolated from tree bark (Mangifera indica L.).</title>
        <authorList>
            <person name="Phuengjayaem S."/>
            <person name="Tanasupawat S."/>
        </authorList>
    </citation>
    <scope>NUCLEOTIDE SEQUENCE [LARGE SCALE GENOMIC DNA]</scope>
    <source>
        <strain evidence="1 2">CPB3-1</strain>
    </source>
</reference>
<dbReference type="Proteomes" id="UP001203004">
    <property type="component" value="Unassembled WGS sequence"/>
</dbReference>
<evidence type="ECO:0000313" key="1">
    <source>
        <dbReference type="EMBL" id="MCL1632493.1"/>
    </source>
</evidence>
<protein>
    <submittedName>
        <fullName evidence="1">Type I-B CRISPR-associated protein Cas8b1/Cst1</fullName>
    </submittedName>
</protein>
<dbReference type="NCBIfam" id="TIGR01908">
    <property type="entry name" value="cas_CXXC_CXXC"/>
    <property type="match status" value="1"/>
</dbReference>
<accession>A0ABT0MCB0</accession>
<dbReference type="RefSeq" id="WP_249102332.1">
    <property type="nucleotide sequence ID" value="NZ_JAMAST010000016.1"/>
</dbReference>
<dbReference type="InterPro" id="IPR010180">
    <property type="entry name" value="CRISPR-assoc_prot_CXXC-CXXC"/>
</dbReference>